<dbReference type="InterPro" id="IPR002562">
    <property type="entry name" value="3'-5'_exonuclease_dom"/>
</dbReference>
<evidence type="ECO:0000259" key="1">
    <source>
        <dbReference type="Pfam" id="PF01612"/>
    </source>
</evidence>
<dbReference type="InParanoid" id="A0A6L2PT26"/>
<dbReference type="AlphaFoldDB" id="A0A6L2PT26"/>
<dbReference type="Proteomes" id="UP000502823">
    <property type="component" value="Unassembled WGS sequence"/>
</dbReference>
<dbReference type="InterPro" id="IPR052144">
    <property type="entry name" value="piRNA_biogenesis_EXD1"/>
</dbReference>
<dbReference type="SUPFAM" id="SSF53098">
    <property type="entry name" value="Ribonuclease H-like"/>
    <property type="match status" value="1"/>
</dbReference>
<accession>A0A6L2PT26</accession>
<keyword evidence="3" id="KW-1185">Reference proteome</keyword>
<dbReference type="GO" id="GO:1990923">
    <property type="term" value="C:PET complex"/>
    <property type="evidence" value="ECO:0007669"/>
    <property type="project" value="TreeGrafter"/>
</dbReference>
<feature type="domain" description="3'-5' exonuclease" evidence="1">
    <location>
        <begin position="45"/>
        <end position="211"/>
    </location>
</feature>
<evidence type="ECO:0000313" key="3">
    <source>
        <dbReference type="Proteomes" id="UP000502823"/>
    </source>
</evidence>
<sequence length="259" mass="29190">MDPLINGSIKGESITERTVEEYGTLVNLAQHAVFIDCISGFFSIAVQAIKKESVIGIDAKVVHIGHNYEVILLSISIQTHVYQFDILTLGMAAFDNGLRSILESKIQKVIHNSRLLSGCLHHKYSVKLDNVFDTQVGEMIIEKNLCGEFPQYVCSLKECIKIFLGVPLDIVQFNKDDTLMWIKRPLSQSLKFTAAQNAVFLVPLQKCIKTKMFSSLMQGINIFLKTVRDAEDEEAIQHLGRNYLVPQEFLQLEYAGTHL</sequence>
<dbReference type="GO" id="GO:0008408">
    <property type="term" value="F:3'-5' exonuclease activity"/>
    <property type="evidence" value="ECO:0007669"/>
    <property type="project" value="InterPro"/>
</dbReference>
<evidence type="ECO:0000313" key="2">
    <source>
        <dbReference type="EMBL" id="GFG35364.1"/>
    </source>
</evidence>
<comment type="caution">
    <text evidence="2">The sequence shown here is derived from an EMBL/GenBank/DDBJ whole genome shotgun (WGS) entry which is preliminary data.</text>
</comment>
<name>A0A6L2PT26_COPFO</name>
<dbReference type="GO" id="GO:0003676">
    <property type="term" value="F:nucleic acid binding"/>
    <property type="evidence" value="ECO:0007669"/>
    <property type="project" value="InterPro"/>
</dbReference>
<proteinExistence type="predicted"/>
<reference evidence="3" key="1">
    <citation type="submission" date="2020-01" db="EMBL/GenBank/DDBJ databases">
        <title>Draft genome sequence of the Termite Coptotermes fromosanus.</title>
        <authorList>
            <person name="Itakura S."/>
            <person name="Yosikawa Y."/>
            <person name="Umezawa K."/>
        </authorList>
    </citation>
    <scope>NUCLEOTIDE SEQUENCE [LARGE SCALE GENOMIC DNA]</scope>
</reference>
<dbReference type="OrthoDB" id="26838at2759"/>
<protein>
    <recommendedName>
        <fullName evidence="1">3'-5' exonuclease domain-containing protein</fullName>
    </recommendedName>
</protein>
<dbReference type="InterPro" id="IPR036397">
    <property type="entry name" value="RNaseH_sf"/>
</dbReference>
<dbReference type="Pfam" id="PF01612">
    <property type="entry name" value="DNA_pol_A_exo1"/>
    <property type="match status" value="1"/>
</dbReference>
<dbReference type="PANTHER" id="PTHR46628:SF1">
    <property type="entry name" value="PIRNA BIOGENESIS PROTEIN EXD1"/>
    <property type="match status" value="1"/>
</dbReference>
<organism evidence="2 3">
    <name type="scientific">Coptotermes formosanus</name>
    <name type="common">Formosan subterranean termite</name>
    <dbReference type="NCBI Taxonomy" id="36987"/>
    <lineage>
        <taxon>Eukaryota</taxon>
        <taxon>Metazoa</taxon>
        <taxon>Ecdysozoa</taxon>
        <taxon>Arthropoda</taxon>
        <taxon>Hexapoda</taxon>
        <taxon>Insecta</taxon>
        <taxon>Pterygota</taxon>
        <taxon>Neoptera</taxon>
        <taxon>Polyneoptera</taxon>
        <taxon>Dictyoptera</taxon>
        <taxon>Blattodea</taxon>
        <taxon>Blattoidea</taxon>
        <taxon>Termitoidae</taxon>
        <taxon>Rhinotermitidae</taxon>
        <taxon>Coptotermes</taxon>
    </lineage>
</organism>
<dbReference type="PANTHER" id="PTHR46628">
    <property type="entry name" value="PIRNA BIOGENESIS PROTEIN EXD1"/>
    <property type="match status" value="1"/>
</dbReference>
<dbReference type="InterPro" id="IPR012337">
    <property type="entry name" value="RNaseH-like_sf"/>
</dbReference>
<dbReference type="Gene3D" id="3.30.420.10">
    <property type="entry name" value="Ribonuclease H-like superfamily/Ribonuclease H"/>
    <property type="match status" value="1"/>
</dbReference>
<gene>
    <name evidence="2" type="ORF">Cfor_00914</name>
</gene>
<dbReference type="GO" id="GO:0034587">
    <property type="term" value="P:piRNA processing"/>
    <property type="evidence" value="ECO:0007669"/>
    <property type="project" value="TreeGrafter"/>
</dbReference>
<dbReference type="EMBL" id="BLKM01005761">
    <property type="protein sequence ID" value="GFG35364.1"/>
    <property type="molecule type" value="Genomic_DNA"/>
</dbReference>